<evidence type="ECO:0000313" key="4">
    <source>
        <dbReference type="EMBL" id="OEF96945.1"/>
    </source>
</evidence>
<evidence type="ECO:0000256" key="2">
    <source>
        <dbReference type="RuleBase" id="RU003476"/>
    </source>
</evidence>
<dbReference type="InterPro" id="IPR015797">
    <property type="entry name" value="NUDIX_hydrolase-like_dom_sf"/>
</dbReference>
<dbReference type="GO" id="GO:0006167">
    <property type="term" value="P:AMP biosynthetic process"/>
    <property type="evidence" value="ECO:0007669"/>
    <property type="project" value="TreeGrafter"/>
</dbReference>
<dbReference type="GO" id="GO:0006754">
    <property type="term" value="P:ATP biosynthetic process"/>
    <property type="evidence" value="ECO:0007669"/>
    <property type="project" value="TreeGrafter"/>
</dbReference>
<dbReference type="InterPro" id="IPR020084">
    <property type="entry name" value="NUDIX_hydrolase_CS"/>
</dbReference>
<evidence type="ECO:0000256" key="1">
    <source>
        <dbReference type="ARBA" id="ARBA00022801"/>
    </source>
</evidence>
<dbReference type="AlphaFoldDB" id="A0A1D2YSB5"/>
<comment type="similarity">
    <text evidence="2">Belongs to the Nudix hydrolase family.</text>
</comment>
<dbReference type="PANTHER" id="PTHR21340">
    <property type="entry name" value="DIADENOSINE 5,5-P1,P4-TETRAPHOSPHATE PYROPHOSPHOHYDROLASE MUTT"/>
    <property type="match status" value="1"/>
</dbReference>
<dbReference type="PROSITE" id="PS00893">
    <property type="entry name" value="NUDIX_BOX"/>
    <property type="match status" value="1"/>
</dbReference>
<dbReference type="InterPro" id="IPR020476">
    <property type="entry name" value="Nudix_hydrolase"/>
</dbReference>
<keyword evidence="1 2" id="KW-0378">Hydrolase</keyword>
<dbReference type="Gene3D" id="3.90.79.10">
    <property type="entry name" value="Nucleoside Triphosphate Pyrophosphohydrolase"/>
    <property type="match status" value="1"/>
</dbReference>
<dbReference type="SUPFAM" id="SSF55811">
    <property type="entry name" value="Nudix"/>
    <property type="match status" value="1"/>
</dbReference>
<sequence length="142" mass="16698">MKEVSAGGVVYYQENDEIKVLMIEDIYHKWTLPKGKREEGETYKQTAIREILEETGIKGEVVKPLDKVYYEYYHSSFDKVEKEVHYYLVKALSNQIKVQTSEISSARWLSLEDAWEKQKTSGYENNLFVLKKALQELGFNKF</sequence>
<evidence type="ECO:0000259" key="3">
    <source>
        <dbReference type="PROSITE" id="PS51462"/>
    </source>
</evidence>
<comment type="caution">
    <text evidence="4">The sequence shown here is derived from an EMBL/GenBank/DDBJ whole genome shotgun (WGS) entry which is preliminary data.</text>
</comment>
<organism evidence="4 5">
    <name type="scientific">Vulcanibacillus modesticaldus</name>
    <dbReference type="NCBI Taxonomy" id="337097"/>
    <lineage>
        <taxon>Bacteria</taxon>
        <taxon>Bacillati</taxon>
        <taxon>Bacillota</taxon>
        <taxon>Bacilli</taxon>
        <taxon>Bacillales</taxon>
        <taxon>Bacillaceae</taxon>
        <taxon>Vulcanibacillus</taxon>
    </lineage>
</organism>
<accession>A0A1D2YSB5</accession>
<proteinExistence type="inferred from homology"/>
<dbReference type="STRING" id="337097.BHF71_04240"/>
<keyword evidence="5" id="KW-1185">Reference proteome</keyword>
<dbReference type="PRINTS" id="PR00502">
    <property type="entry name" value="NUDIXFAMILY"/>
</dbReference>
<dbReference type="EMBL" id="MIJF01000078">
    <property type="protein sequence ID" value="OEF96945.1"/>
    <property type="molecule type" value="Genomic_DNA"/>
</dbReference>
<dbReference type="Pfam" id="PF00293">
    <property type="entry name" value="NUDIX"/>
    <property type="match status" value="1"/>
</dbReference>
<reference evidence="4 5" key="1">
    <citation type="submission" date="2016-09" db="EMBL/GenBank/DDBJ databases">
        <title>Draft genome sequence for the type strain of Vulcanibacillus modesticaldus BR, a strictly anaerobic, moderately thermophilic, and nitrate-reducing bacterium from deep sea-hydrothermal vents of the Mid-Atlantic Ridge.</title>
        <authorList>
            <person name="Abin C.A."/>
            <person name="Hollibaugh J.T."/>
        </authorList>
    </citation>
    <scope>NUCLEOTIDE SEQUENCE [LARGE SCALE GENOMIC DNA]</scope>
    <source>
        <strain evidence="4 5">BR</strain>
    </source>
</reference>
<feature type="domain" description="Nudix hydrolase" evidence="3">
    <location>
        <begin position="1"/>
        <end position="133"/>
    </location>
</feature>
<name>A0A1D2YSB5_9BACI</name>
<dbReference type="OrthoDB" id="9816289at2"/>
<dbReference type="InterPro" id="IPR051325">
    <property type="entry name" value="Nudix_hydrolase_domain"/>
</dbReference>
<dbReference type="PROSITE" id="PS51462">
    <property type="entry name" value="NUDIX"/>
    <property type="match status" value="1"/>
</dbReference>
<dbReference type="PANTHER" id="PTHR21340:SF0">
    <property type="entry name" value="BIS(5'-NUCLEOSYL)-TETRAPHOSPHATASE [ASYMMETRICAL]"/>
    <property type="match status" value="1"/>
</dbReference>
<dbReference type="InterPro" id="IPR000086">
    <property type="entry name" value="NUDIX_hydrolase_dom"/>
</dbReference>
<protein>
    <submittedName>
        <fullName evidence="4">NTP pyrophosphohydrolase</fullName>
    </submittedName>
</protein>
<gene>
    <name evidence="4" type="ORF">BHF71_04240</name>
</gene>
<dbReference type="GO" id="GO:0004081">
    <property type="term" value="F:bis(5'-nucleosyl)-tetraphosphatase (asymmetrical) activity"/>
    <property type="evidence" value="ECO:0007669"/>
    <property type="project" value="TreeGrafter"/>
</dbReference>
<evidence type="ECO:0000313" key="5">
    <source>
        <dbReference type="Proteomes" id="UP000243739"/>
    </source>
</evidence>
<dbReference type="Proteomes" id="UP000243739">
    <property type="component" value="Unassembled WGS sequence"/>
</dbReference>
<dbReference type="CDD" id="cd03673">
    <property type="entry name" value="NUDIX_Ap6A_hydrolase"/>
    <property type="match status" value="1"/>
</dbReference>
<dbReference type="RefSeq" id="WP_069657578.1">
    <property type="nucleotide sequence ID" value="NZ_MIJF01000078.1"/>
</dbReference>